<organism evidence="2 3">
    <name type="scientific">Cryphonectria parasitica (strain ATCC 38755 / EP155)</name>
    <dbReference type="NCBI Taxonomy" id="660469"/>
    <lineage>
        <taxon>Eukaryota</taxon>
        <taxon>Fungi</taxon>
        <taxon>Dikarya</taxon>
        <taxon>Ascomycota</taxon>
        <taxon>Pezizomycotina</taxon>
        <taxon>Sordariomycetes</taxon>
        <taxon>Sordariomycetidae</taxon>
        <taxon>Diaporthales</taxon>
        <taxon>Cryphonectriaceae</taxon>
        <taxon>Cryphonectria-Endothia species complex</taxon>
        <taxon>Cryphonectria</taxon>
    </lineage>
</organism>
<reference evidence="2" key="1">
    <citation type="journal article" date="2020" name="Phytopathology">
        <title>Genome sequence of the chestnut blight fungus Cryphonectria parasitica EP155: A fundamental resource for an archetypical invasive plant pathogen.</title>
        <authorList>
            <person name="Crouch J.A."/>
            <person name="Dawe A."/>
            <person name="Aerts A."/>
            <person name="Barry K."/>
            <person name="Churchill A.C.L."/>
            <person name="Grimwood J."/>
            <person name="Hillman B."/>
            <person name="Milgroom M.G."/>
            <person name="Pangilinan J."/>
            <person name="Smith M."/>
            <person name="Salamov A."/>
            <person name="Schmutz J."/>
            <person name="Yadav J."/>
            <person name="Grigoriev I.V."/>
            <person name="Nuss D."/>
        </authorList>
    </citation>
    <scope>NUCLEOTIDE SEQUENCE</scope>
    <source>
        <strain evidence="2">EP155</strain>
    </source>
</reference>
<protein>
    <submittedName>
        <fullName evidence="2">Uncharacterized protein</fullName>
    </submittedName>
</protein>
<comment type="caution">
    <text evidence="2">The sequence shown here is derived from an EMBL/GenBank/DDBJ whole genome shotgun (WGS) entry which is preliminary data.</text>
</comment>
<evidence type="ECO:0000313" key="2">
    <source>
        <dbReference type="EMBL" id="KAF3764176.1"/>
    </source>
</evidence>
<evidence type="ECO:0000256" key="1">
    <source>
        <dbReference type="SAM" id="SignalP"/>
    </source>
</evidence>
<dbReference type="GeneID" id="63840580"/>
<dbReference type="Proteomes" id="UP000803844">
    <property type="component" value="Unassembled WGS sequence"/>
</dbReference>
<dbReference type="EMBL" id="MU032348">
    <property type="protein sequence ID" value="KAF3764176.1"/>
    <property type="molecule type" value="Genomic_DNA"/>
</dbReference>
<gene>
    <name evidence="2" type="ORF">M406DRAFT_356454</name>
</gene>
<accession>A0A9P4Y090</accession>
<proteinExistence type="predicted"/>
<dbReference type="AlphaFoldDB" id="A0A9P4Y090"/>
<name>A0A9P4Y090_CRYP1</name>
<keyword evidence="3" id="KW-1185">Reference proteome</keyword>
<feature type="chain" id="PRO_5040355068" evidence="1">
    <location>
        <begin position="23"/>
        <end position="127"/>
    </location>
</feature>
<sequence length="127" mass="13661">MQLPTSFLAAAVMLGFTSMTDAVCSGNVYAIGTPQVLSTGNTQWNIYDTSCNVYQSYQQSSAVSVCDSAAFYCTFGTTLIDQYDDPKSGWAYNCSADATSETCGTDTIIDCCFPFWGQIPNANPEES</sequence>
<feature type="signal peptide" evidence="1">
    <location>
        <begin position="1"/>
        <end position="22"/>
    </location>
</feature>
<keyword evidence="1" id="KW-0732">Signal</keyword>
<dbReference type="OrthoDB" id="5230844at2759"/>
<dbReference type="RefSeq" id="XP_040775137.1">
    <property type="nucleotide sequence ID" value="XM_040923451.1"/>
</dbReference>
<evidence type="ECO:0000313" key="3">
    <source>
        <dbReference type="Proteomes" id="UP000803844"/>
    </source>
</evidence>